<evidence type="ECO:0000313" key="3">
    <source>
        <dbReference type="RefSeq" id="XP_022108493.1"/>
    </source>
</evidence>
<gene>
    <name evidence="3" type="primary">LOC110988879</name>
</gene>
<dbReference type="OrthoDB" id="10497818at2759"/>
<dbReference type="OMA" id="CHPRLYR"/>
<accession>A0A8B7ZSE3</accession>
<proteinExistence type="predicted"/>
<dbReference type="KEGG" id="aplc:110988879"/>
<protein>
    <submittedName>
        <fullName evidence="3">Uncharacterized protein LOC110988879</fullName>
    </submittedName>
</protein>
<keyword evidence="2" id="KW-1185">Reference proteome</keyword>
<dbReference type="AlphaFoldDB" id="A0A8B7ZSE3"/>
<feature type="region of interest" description="Disordered" evidence="1">
    <location>
        <begin position="1"/>
        <end position="20"/>
    </location>
</feature>
<feature type="region of interest" description="Disordered" evidence="1">
    <location>
        <begin position="117"/>
        <end position="147"/>
    </location>
</feature>
<evidence type="ECO:0000256" key="1">
    <source>
        <dbReference type="SAM" id="MobiDB-lite"/>
    </source>
</evidence>
<reference evidence="3" key="1">
    <citation type="submission" date="2025-08" db="UniProtKB">
        <authorList>
            <consortium name="RefSeq"/>
        </authorList>
    </citation>
    <scope>IDENTIFICATION</scope>
</reference>
<sequence>MPGRNFSPIIRPGHYPDKLPTRTKNRQCTANPHATIQKTIPSQLQRQLKQRRISLTTQRKSGFCVKVQKAAQMITDEPGLCGNCHLTFDRIRSHLRKCHPRLYRRVILALRNAQPITEANPANGGNAKEPSNNRPKPIVDIPRALYN</sequence>
<name>A0A8B7ZSE3_ACAPL</name>
<evidence type="ECO:0000313" key="2">
    <source>
        <dbReference type="Proteomes" id="UP000694845"/>
    </source>
</evidence>
<organism evidence="2 3">
    <name type="scientific">Acanthaster planci</name>
    <name type="common">Crown-of-thorns starfish</name>
    <dbReference type="NCBI Taxonomy" id="133434"/>
    <lineage>
        <taxon>Eukaryota</taxon>
        <taxon>Metazoa</taxon>
        <taxon>Echinodermata</taxon>
        <taxon>Eleutherozoa</taxon>
        <taxon>Asterozoa</taxon>
        <taxon>Asteroidea</taxon>
        <taxon>Valvatacea</taxon>
        <taxon>Valvatida</taxon>
        <taxon>Acanthasteridae</taxon>
        <taxon>Acanthaster</taxon>
    </lineage>
</organism>
<dbReference type="GeneID" id="110988879"/>
<dbReference type="RefSeq" id="XP_022108493.1">
    <property type="nucleotide sequence ID" value="XM_022252801.1"/>
</dbReference>
<dbReference type="Proteomes" id="UP000694845">
    <property type="component" value="Unplaced"/>
</dbReference>